<organism evidence="2 3">
    <name type="scientific">Serratia marcescens</name>
    <dbReference type="NCBI Taxonomy" id="615"/>
    <lineage>
        <taxon>Bacteria</taxon>
        <taxon>Pseudomonadati</taxon>
        <taxon>Pseudomonadota</taxon>
        <taxon>Gammaproteobacteria</taxon>
        <taxon>Enterobacterales</taxon>
        <taxon>Yersiniaceae</taxon>
        <taxon>Serratia</taxon>
    </lineage>
</organism>
<keyword evidence="1" id="KW-0472">Membrane</keyword>
<gene>
    <name evidence="2" type="ORF">RF091_02175</name>
</gene>
<accession>A0ABD5BCP4</accession>
<reference evidence="2 3" key="1">
    <citation type="submission" date="2023-07" db="EMBL/GenBank/DDBJ databases">
        <title>Pathogens genome sequencing project 196.</title>
        <authorList>
            <person name="Cao X."/>
        </authorList>
    </citation>
    <scope>NUCLEOTIDE SEQUENCE [LARGE SCALE GENOMIC DNA]</scope>
    <source>
        <strain evidence="2 3">SM41</strain>
    </source>
</reference>
<proteinExistence type="predicted"/>
<keyword evidence="1" id="KW-0812">Transmembrane</keyword>
<feature type="transmembrane region" description="Helical" evidence="1">
    <location>
        <begin position="31"/>
        <end position="50"/>
    </location>
</feature>
<keyword evidence="1" id="KW-1133">Transmembrane helix</keyword>
<dbReference type="Proteomes" id="UP001234811">
    <property type="component" value="Unassembled WGS sequence"/>
</dbReference>
<dbReference type="AlphaFoldDB" id="A0ABD5BCP4"/>
<evidence type="ECO:0000256" key="1">
    <source>
        <dbReference type="SAM" id="Phobius"/>
    </source>
</evidence>
<dbReference type="EMBL" id="JAVIPQ010000045">
    <property type="protein sequence ID" value="MDQ9554346.1"/>
    <property type="molecule type" value="Genomic_DNA"/>
</dbReference>
<evidence type="ECO:0008006" key="4">
    <source>
        <dbReference type="Google" id="ProtNLM"/>
    </source>
</evidence>
<sequence length="63" mass="7145">MLYIIFALVAGYIFVSGYVLGFAERDSAYGVTWFDWLFAALWLPFFISYLSSALAKKVFGESD</sequence>
<comment type="caution">
    <text evidence="2">The sequence shown here is derived from an EMBL/GenBank/DDBJ whole genome shotgun (WGS) entry which is preliminary data.</text>
</comment>
<name>A0ABD5BCP4_SERMA</name>
<evidence type="ECO:0000313" key="2">
    <source>
        <dbReference type="EMBL" id="MDQ9554346.1"/>
    </source>
</evidence>
<evidence type="ECO:0000313" key="3">
    <source>
        <dbReference type="Proteomes" id="UP001234811"/>
    </source>
</evidence>
<dbReference type="RefSeq" id="WP_170852833.1">
    <property type="nucleotide sequence ID" value="NZ_CP109829.1"/>
</dbReference>
<protein>
    <recommendedName>
        <fullName evidence="4">DUF2798 domain-containing protein</fullName>
    </recommendedName>
</protein>